<evidence type="ECO:0000256" key="4">
    <source>
        <dbReference type="ARBA" id="ARBA00023136"/>
    </source>
</evidence>
<evidence type="ECO:0000256" key="3">
    <source>
        <dbReference type="ARBA" id="ARBA00022989"/>
    </source>
</evidence>
<gene>
    <name evidence="7" type="ORF">JWS13_26070</name>
</gene>
<reference evidence="7 8" key="1">
    <citation type="journal article" date="2021" name="Microbiol. Resour. Announc.">
        <title>Complete Genome Sequences of Two Rhodococcus sp. Strains with Large and Linear Chromosomes, Isolated from Apple Rhizosphere.</title>
        <authorList>
            <person name="Benning S."/>
            <person name="Brugnone N."/>
            <person name="Siani R."/>
            <person name="Kublik S."/>
            <person name="Schloter M."/>
            <person name="Rad V."/>
        </authorList>
    </citation>
    <scope>NUCLEOTIDE SEQUENCE [LARGE SCALE GENOMIC DNA]</scope>
    <source>
        <strain evidence="7 8">R79</strain>
    </source>
</reference>
<dbReference type="InterPro" id="IPR036259">
    <property type="entry name" value="MFS_trans_sf"/>
</dbReference>
<keyword evidence="4 5" id="KW-0472">Membrane</keyword>
<dbReference type="PANTHER" id="PTHR23508">
    <property type="entry name" value="CARBOXYLIC ACID TRANSPORTER PROTEIN HOMOLOG"/>
    <property type="match status" value="1"/>
</dbReference>
<evidence type="ECO:0000256" key="1">
    <source>
        <dbReference type="ARBA" id="ARBA00004651"/>
    </source>
</evidence>
<feature type="transmembrane region" description="Helical" evidence="5">
    <location>
        <begin position="169"/>
        <end position="189"/>
    </location>
</feature>
<dbReference type="Gene3D" id="1.20.1250.20">
    <property type="entry name" value="MFS general substrate transporter like domains"/>
    <property type="match status" value="2"/>
</dbReference>
<feature type="transmembrane region" description="Helical" evidence="5">
    <location>
        <begin position="51"/>
        <end position="71"/>
    </location>
</feature>
<keyword evidence="2 5" id="KW-0812">Transmembrane</keyword>
<feature type="transmembrane region" description="Helical" evidence="5">
    <location>
        <begin position="83"/>
        <end position="102"/>
    </location>
</feature>
<evidence type="ECO:0000256" key="5">
    <source>
        <dbReference type="SAM" id="Phobius"/>
    </source>
</evidence>
<reference evidence="7 8" key="2">
    <citation type="journal article" date="2022" name="Arch. Microbiol.">
        <title>Rhodococcus pseudokoreensis sp. nov. isolated from the rhizosphere of young M26 apple rootstocks.</title>
        <authorList>
            <person name="Kampfer P."/>
            <person name="Glaeser S.P."/>
            <person name="Blom J."/>
            <person name="Wolf J."/>
            <person name="Benning S."/>
            <person name="Schloter M."/>
            <person name="Neumann-Schaal M."/>
        </authorList>
    </citation>
    <scope>NUCLEOTIDE SEQUENCE [LARGE SCALE GENOMIC DNA]</scope>
    <source>
        <strain evidence="7 8">R79</strain>
    </source>
</reference>
<proteinExistence type="predicted"/>
<evidence type="ECO:0000259" key="6">
    <source>
        <dbReference type="PROSITE" id="PS50850"/>
    </source>
</evidence>
<feature type="transmembrane region" description="Helical" evidence="5">
    <location>
        <begin position="349"/>
        <end position="371"/>
    </location>
</feature>
<keyword evidence="3 5" id="KW-1133">Transmembrane helix</keyword>
<feature type="transmembrane region" description="Helical" evidence="5">
    <location>
        <begin position="225"/>
        <end position="244"/>
    </location>
</feature>
<dbReference type="RefSeq" id="WP_206008238.1">
    <property type="nucleotide sequence ID" value="NZ_CP070619.1"/>
</dbReference>
<dbReference type="SUPFAM" id="SSF103473">
    <property type="entry name" value="MFS general substrate transporter"/>
    <property type="match status" value="1"/>
</dbReference>
<dbReference type="InterPro" id="IPR011701">
    <property type="entry name" value="MFS"/>
</dbReference>
<feature type="transmembrane region" description="Helical" evidence="5">
    <location>
        <begin position="140"/>
        <end position="163"/>
    </location>
</feature>
<dbReference type="Pfam" id="PF07690">
    <property type="entry name" value="MFS_1"/>
    <property type="match status" value="1"/>
</dbReference>
<feature type="transmembrane region" description="Helical" evidence="5">
    <location>
        <begin position="291"/>
        <end position="308"/>
    </location>
</feature>
<organism evidence="7 8">
    <name type="scientific">Rhodococcus pseudokoreensis</name>
    <dbReference type="NCBI Taxonomy" id="2811421"/>
    <lineage>
        <taxon>Bacteria</taxon>
        <taxon>Bacillati</taxon>
        <taxon>Actinomycetota</taxon>
        <taxon>Actinomycetes</taxon>
        <taxon>Mycobacteriales</taxon>
        <taxon>Nocardiaceae</taxon>
        <taxon>Rhodococcus</taxon>
    </lineage>
</organism>
<name>A0A974ZVS4_9NOCA</name>
<keyword evidence="8" id="KW-1185">Reference proteome</keyword>
<feature type="transmembrane region" description="Helical" evidence="5">
    <location>
        <begin position="314"/>
        <end position="337"/>
    </location>
</feature>
<sequence length="414" mass="41714">MTTTPRLRVPAFVSVAVLAFIAISADGYDLAIFGAAIPDLLADPDWGLTPARIGVIASTAIVGMCLGSIAAGVLADRFGARRLFLACVTWFSVGMIFCAAAPTAELLGIARFVAGVGLGGLGPAAIALTMSVAPHDRRNFLNGVMLTGLPVGGIVAALSALAFLDGGGWRAVFLIGGVIPLLTVVPIGAAKLKTWAPDSVVSTTVSRQNVGVSLCALLGDGGARALAGFVVVTGCCQVLSYGLLTWLPQIMKSSGYSLGSSLVFLIVFSIGAMAGSATGSWAADQMGGRRVTIAGFAIGAVAIFGLSMHLPQPILYLSLFLAGAGTVGIQPVVYGFAALYFPANVRGSALGFIGGIGRIGGVCGPILGGVLAGLPALANFSVFAGIAAFASLLSLAVLTSRRHEPAPINTTVPV</sequence>
<feature type="transmembrane region" description="Helical" evidence="5">
    <location>
        <begin position="108"/>
        <end position="128"/>
    </location>
</feature>
<dbReference type="PROSITE" id="PS50850">
    <property type="entry name" value="MFS"/>
    <property type="match status" value="1"/>
</dbReference>
<dbReference type="InterPro" id="IPR020846">
    <property type="entry name" value="MFS_dom"/>
</dbReference>
<dbReference type="EMBL" id="CP070619">
    <property type="protein sequence ID" value="QSE91856.1"/>
    <property type="molecule type" value="Genomic_DNA"/>
</dbReference>
<dbReference type="Proteomes" id="UP000662986">
    <property type="component" value="Chromosome"/>
</dbReference>
<comment type="subcellular location">
    <subcellularLocation>
        <location evidence="1">Cell membrane</location>
        <topology evidence="1">Multi-pass membrane protein</topology>
    </subcellularLocation>
</comment>
<evidence type="ECO:0000256" key="2">
    <source>
        <dbReference type="ARBA" id="ARBA00022692"/>
    </source>
</evidence>
<evidence type="ECO:0000313" key="8">
    <source>
        <dbReference type="Proteomes" id="UP000662986"/>
    </source>
</evidence>
<feature type="transmembrane region" description="Helical" evidence="5">
    <location>
        <begin position="256"/>
        <end position="279"/>
    </location>
</feature>
<protein>
    <submittedName>
        <fullName evidence="7">MFS transporter</fullName>
    </submittedName>
</protein>
<feature type="domain" description="Major facilitator superfamily (MFS) profile" evidence="6">
    <location>
        <begin position="15"/>
        <end position="402"/>
    </location>
</feature>
<feature type="transmembrane region" description="Helical" evidence="5">
    <location>
        <begin position="377"/>
        <end position="398"/>
    </location>
</feature>
<evidence type="ECO:0000313" key="7">
    <source>
        <dbReference type="EMBL" id="QSE91856.1"/>
    </source>
</evidence>
<dbReference type="PANTHER" id="PTHR23508:SF10">
    <property type="entry name" value="CARBOXYLIC ACID TRANSPORTER PROTEIN HOMOLOG"/>
    <property type="match status" value="1"/>
</dbReference>
<accession>A0A974ZVS4</accession>